<dbReference type="InParanoid" id="A0A409WIN3"/>
<gene>
    <name evidence="1" type="ORF">CVT25_011649</name>
</gene>
<name>A0A409WIN3_PSICY</name>
<proteinExistence type="predicted"/>
<protein>
    <submittedName>
        <fullName evidence="1">Uncharacterized protein</fullName>
    </submittedName>
</protein>
<keyword evidence="2" id="KW-1185">Reference proteome</keyword>
<dbReference type="EMBL" id="NHYD01003421">
    <property type="protein sequence ID" value="PPQ78367.1"/>
    <property type="molecule type" value="Genomic_DNA"/>
</dbReference>
<dbReference type="Proteomes" id="UP000283269">
    <property type="component" value="Unassembled WGS sequence"/>
</dbReference>
<accession>A0A409WIN3</accession>
<comment type="caution">
    <text evidence="1">The sequence shown here is derived from an EMBL/GenBank/DDBJ whole genome shotgun (WGS) entry which is preliminary data.</text>
</comment>
<sequence length="90" mass="9871">MAYKDLLSRPSMEISSLIRACDHEGMVRAPAAAEFGNEDGTRQGLAYDGAQHSWITGLSSLQSLVSLFMIRIDIGSNALWITYALLTRPL</sequence>
<organism evidence="1 2">
    <name type="scientific">Psilocybe cyanescens</name>
    <dbReference type="NCBI Taxonomy" id="93625"/>
    <lineage>
        <taxon>Eukaryota</taxon>
        <taxon>Fungi</taxon>
        <taxon>Dikarya</taxon>
        <taxon>Basidiomycota</taxon>
        <taxon>Agaricomycotina</taxon>
        <taxon>Agaricomycetes</taxon>
        <taxon>Agaricomycetidae</taxon>
        <taxon>Agaricales</taxon>
        <taxon>Agaricineae</taxon>
        <taxon>Strophariaceae</taxon>
        <taxon>Psilocybe</taxon>
    </lineage>
</organism>
<reference evidence="1 2" key="1">
    <citation type="journal article" date="2018" name="Evol. Lett.">
        <title>Horizontal gene cluster transfer increased hallucinogenic mushroom diversity.</title>
        <authorList>
            <person name="Reynolds H.T."/>
            <person name="Vijayakumar V."/>
            <person name="Gluck-Thaler E."/>
            <person name="Korotkin H.B."/>
            <person name="Matheny P.B."/>
            <person name="Slot J.C."/>
        </authorList>
    </citation>
    <scope>NUCLEOTIDE SEQUENCE [LARGE SCALE GENOMIC DNA]</scope>
    <source>
        <strain evidence="1 2">2631</strain>
    </source>
</reference>
<evidence type="ECO:0000313" key="1">
    <source>
        <dbReference type="EMBL" id="PPQ78367.1"/>
    </source>
</evidence>
<evidence type="ECO:0000313" key="2">
    <source>
        <dbReference type="Proteomes" id="UP000283269"/>
    </source>
</evidence>
<dbReference type="AlphaFoldDB" id="A0A409WIN3"/>